<organism evidence="1 2">
    <name type="scientific">Cryptococcus depauperatus CBS 7841</name>
    <dbReference type="NCBI Taxonomy" id="1295531"/>
    <lineage>
        <taxon>Eukaryota</taxon>
        <taxon>Fungi</taxon>
        <taxon>Dikarya</taxon>
        <taxon>Basidiomycota</taxon>
        <taxon>Agaricomycotina</taxon>
        <taxon>Tremellomycetes</taxon>
        <taxon>Tremellales</taxon>
        <taxon>Cryptococcaceae</taxon>
        <taxon>Cryptococcus</taxon>
    </lineage>
</organism>
<reference evidence="1" key="1">
    <citation type="submission" date="2016-06" db="EMBL/GenBank/DDBJ databases">
        <authorList>
            <person name="Cuomo C."/>
            <person name="Litvintseva A."/>
            <person name="Heitman J."/>
            <person name="Chen Y."/>
            <person name="Sun S."/>
            <person name="Springer D."/>
            <person name="Dromer F."/>
            <person name="Young S."/>
            <person name="Zeng Q."/>
            <person name="Chapman S."/>
            <person name="Gujja S."/>
            <person name="Saif S."/>
            <person name="Birren B."/>
        </authorList>
    </citation>
    <scope>NUCLEOTIDE SEQUENCE</scope>
    <source>
        <strain evidence="1">CBS 7841</strain>
    </source>
</reference>
<dbReference type="Proteomes" id="UP000094043">
    <property type="component" value="Chromosome 5"/>
</dbReference>
<proteinExistence type="predicted"/>
<dbReference type="OrthoDB" id="2563850at2759"/>
<protein>
    <submittedName>
        <fullName evidence="1">Uncharacterized protein</fullName>
    </submittedName>
</protein>
<evidence type="ECO:0000313" key="2">
    <source>
        <dbReference type="Proteomes" id="UP000094043"/>
    </source>
</evidence>
<reference evidence="1" key="2">
    <citation type="journal article" date="2022" name="Elife">
        <title>Obligate sexual reproduction of a homothallic fungus closely related to the Cryptococcus pathogenic species complex.</title>
        <authorList>
            <person name="Passer A.R."/>
            <person name="Clancey S.A."/>
            <person name="Shea T."/>
            <person name="David-Palma M."/>
            <person name="Averette A.F."/>
            <person name="Boekhout T."/>
            <person name="Porcel B.M."/>
            <person name="Nowrousian M."/>
            <person name="Cuomo C.A."/>
            <person name="Sun S."/>
            <person name="Heitman J."/>
            <person name="Coelho M.A."/>
        </authorList>
    </citation>
    <scope>NUCLEOTIDE SEQUENCE</scope>
    <source>
        <strain evidence="1">CBS 7841</strain>
    </source>
</reference>
<sequence>MIHQNTSVQSQAFGNPLCRQIILKSNDGSRFIVDGEPLARSSAVFKDMMEFPRPLNQITKSYPNMLNPIDVDISSDQLAVFLQLIGAHSSLTRPITFEDFNKLSLLLDEFDCDEAALKRLKNLAYTLGEYDPWDLLIVASEFDDEAMGFHAMEKMNHEIFKRGARQRLSHLSPVARRDLSFLELRKSWQECLRKAYLYGQSNREDVEMDFVPWDQICRGFRMRMERQRKAAASYGKERPRRPMNEDEMVFNTLWPLESSYTGR</sequence>
<dbReference type="EMBL" id="CP143788">
    <property type="protein sequence ID" value="WVN89240.1"/>
    <property type="molecule type" value="Genomic_DNA"/>
</dbReference>
<dbReference type="VEuPathDB" id="FungiDB:L203_03399"/>
<reference evidence="1" key="3">
    <citation type="submission" date="2024-01" db="EMBL/GenBank/DDBJ databases">
        <authorList>
            <person name="Coelho M.A."/>
            <person name="David-Palma M."/>
            <person name="Shea T."/>
            <person name="Sun S."/>
            <person name="Cuomo C.A."/>
            <person name="Heitman J."/>
        </authorList>
    </citation>
    <scope>NUCLEOTIDE SEQUENCE</scope>
    <source>
        <strain evidence="1">CBS 7841</strain>
    </source>
</reference>
<accession>A0A1E3IGA8</accession>
<dbReference type="GeneID" id="91088668"/>
<gene>
    <name evidence="1" type="ORF">L203_104458</name>
</gene>
<keyword evidence="2" id="KW-1185">Reference proteome</keyword>
<dbReference type="RefSeq" id="XP_066069940.1">
    <property type="nucleotide sequence ID" value="XM_066213843.1"/>
</dbReference>
<dbReference type="KEGG" id="cdep:91088668"/>
<evidence type="ECO:0000313" key="1">
    <source>
        <dbReference type="EMBL" id="WVN89240.1"/>
    </source>
</evidence>
<dbReference type="AlphaFoldDB" id="A0A1E3IGA8"/>
<name>A0A1E3IGA8_9TREE</name>